<reference evidence="2 3" key="1">
    <citation type="submission" date="2019-08" db="EMBL/GenBank/DDBJ databases">
        <authorList>
            <person name="Peeters C."/>
        </authorList>
    </citation>
    <scope>NUCLEOTIDE SEQUENCE [LARGE SCALE GENOMIC DNA]</scope>
    <source>
        <strain evidence="2 3">LMG 31113</strain>
    </source>
</reference>
<dbReference type="OrthoDB" id="9031711at2"/>
<evidence type="ECO:0000256" key="1">
    <source>
        <dbReference type="SAM" id="SignalP"/>
    </source>
</evidence>
<dbReference type="AlphaFoldDB" id="A0A5E4SL23"/>
<gene>
    <name evidence="2" type="primary">cfaE_2</name>
    <name evidence="2" type="ORF">PFI31113_00872</name>
</gene>
<dbReference type="Gene3D" id="2.60.40.2040">
    <property type="entry name" value="CFA/I fimbrial subunit E, pilin domain"/>
    <property type="match status" value="1"/>
</dbReference>
<evidence type="ECO:0000313" key="3">
    <source>
        <dbReference type="Proteomes" id="UP000382577"/>
    </source>
</evidence>
<organism evidence="2 3">
    <name type="scientific">Pandoraea fibrosis</name>
    <dbReference type="NCBI Taxonomy" id="1891094"/>
    <lineage>
        <taxon>Bacteria</taxon>
        <taxon>Pseudomonadati</taxon>
        <taxon>Pseudomonadota</taxon>
        <taxon>Betaproteobacteria</taxon>
        <taxon>Burkholderiales</taxon>
        <taxon>Burkholderiaceae</taxon>
        <taxon>Pandoraea</taxon>
    </lineage>
</organism>
<sequence>MRILRAFVLMPLLTAALVFASQGALAGLLLPHDWDEKIERKFERDAPAEVVLWNNKLAAEDATTEDNNWKRNYWVCHSDTDDQYGACATKGAWKTPAGPTVKLRFTEVGSRATYSLELAAFKNTGAELQALHGAMSTREVAWVKIDVRIPPSELKKLPSGGIWKAHLKLKQMQWETYKQVAKTEAEITLHVTDTKNVQIFLPEHNTTTPTVDLGLTGQVSRDGRTTGHRNIDMCLYDGFGSHSSWFDVTVKDDLPASQRVPGSFSVVRDGTSGQSTQERIDYGVTYLHNGQRNALNNGETVRLPGGNSAEVRSVYLPNILVPVTCKPMPLMLETPEFNAKEKRAGSYTGKLKIIFSPSAQSL</sequence>
<feature type="signal peptide" evidence="1">
    <location>
        <begin position="1"/>
        <end position="26"/>
    </location>
</feature>
<keyword evidence="1" id="KW-0732">Signal</keyword>
<feature type="chain" id="PRO_5023072137" evidence="1">
    <location>
        <begin position="27"/>
        <end position="362"/>
    </location>
</feature>
<protein>
    <submittedName>
        <fullName evidence="2">CFA/I fimbrial subunit E</fullName>
    </submittedName>
</protein>
<accession>A0A5E4SL23</accession>
<dbReference type="Pfam" id="PF07434">
    <property type="entry name" value="CblD"/>
    <property type="match status" value="1"/>
</dbReference>
<name>A0A5E4SL23_9BURK</name>
<proteinExistence type="predicted"/>
<dbReference type="InterPro" id="IPR010888">
    <property type="entry name" value="CblD"/>
</dbReference>
<dbReference type="InterPro" id="IPR043037">
    <property type="entry name" value="CfaE_adhesin"/>
</dbReference>
<evidence type="ECO:0000313" key="2">
    <source>
        <dbReference type="EMBL" id="VVD76397.1"/>
    </source>
</evidence>
<dbReference type="Gene3D" id="2.60.40.2520">
    <property type="entry name" value="CFA/I fimbrial subunit E, adhesin domain"/>
    <property type="match status" value="1"/>
</dbReference>
<dbReference type="Proteomes" id="UP000382577">
    <property type="component" value="Unassembled WGS sequence"/>
</dbReference>
<dbReference type="RefSeq" id="WP_150598852.1">
    <property type="nucleotide sequence ID" value="NZ_CABPRW010000002.1"/>
</dbReference>
<dbReference type="EMBL" id="CABPRW010000002">
    <property type="protein sequence ID" value="VVD76397.1"/>
    <property type="molecule type" value="Genomic_DNA"/>
</dbReference>